<feature type="domain" description="FAS1" evidence="3">
    <location>
        <begin position="23"/>
        <end position="263"/>
    </location>
</feature>
<feature type="region of interest" description="Disordered" evidence="1">
    <location>
        <begin position="481"/>
        <end position="530"/>
    </location>
</feature>
<accession>A0ABR3AI14</accession>
<sequence length="642" mass="65906">MRLPASRILACTLLLGSASAQLTGVTIMELLNSTKISPASKFVKLLSSSPDYQPIIDLLSKPGNLTVFAPSDKVFDGLSQEFPGIFSSEGNSSDSSSASTSASASESALTTSGAPTSQASSAPVQSQASENPQASAQGPEATPGEFGPIHNNVDQVPDNDPSVAQPESILPMISPGLKTYSLPDIIYYHIVNGVHTTESITNNSIVTTLLTNQTIDKTGNGMPLILGSDKNDYWAGNGLGQANISVSNILTSNGVIHIVDKLLVPPSSPSDIAGYVSDLSFVNLYLMKNASFAQEINNATNITVFAPVNQALLALDFSNMTMDQLSSMVATHIVSGTYYSSNLTQTDQSTNATDTTAGNTTSIATSTDTINTSSPTPIQTSAEGLTPSNSMPASNPTNVASSPDGTNSNDPENPQNSGSGSGNTDYNEELGKISGEKSSLVDNIDSPFSFDEDWEDLSIQMADDGASYVLTSDKVGEVNAEMGPDGSTTATTTGDTQGTTGTGDNSTMTGTNTTTPATNGTSSSGKTLTSLSGTPLQIQAVNETSFTVNGIPVVHSEILMNNGVLYLIGGVLQPNTPTAPEGNQTTDGGAGGTPTADGTDSSPTATEAGLGSDQNRSGSNILTQSILGGVLTALSVLITFVL</sequence>
<keyword evidence="5" id="KW-1185">Reference proteome</keyword>
<dbReference type="SUPFAM" id="SSF82153">
    <property type="entry name" value="FAS1 domain"/>
    <property type="match status" value="3"/>
</dbReference>
<feature type="region of interest" description="Disordered" evidence="1">
    <location>
        <begin position="344"/>
        <end position="430"/>
    </location>
</feature>
<organism evidence="4 5">
    <name type="scientific">Phycomyces blakesleeanus</name>
    <dbReference type="NCBI Taxonomy" id="4837"/>
    <lineage>
        <taxon>Eukaryota</taxon>
        <taxon>Fungi</taxon>
        <taxon>Fungi incertae sedis</taxon>
        <taxon>Mucoromycota</taxon>
        <taxon>Mucoromycotina</taxon>
        <taxon>Mucoromycetes</taxon>
        <taxon>Mucorales</taxon>
        <taxon>Phycomycetaceae</taxon>
        <taxon>Phycomyces</taxon>
    </lineage>
</organism>
<dbReference type="PANTHER" id="PTHR10900:SF77">
    <property type="entry name" value="FI19380P1"/>
    <property type="match status" value="1"/>
</dbReference>
<evidence type="ECO:0000313" key="4">
    <source>
        <dbReference type="EMBL" id="KAL0075043.1"/>
    </source>
</evidence>
<dbReference type="EMBL" id="JBCLYO010000038">
    <property type="protein sequence ID" value="KAL0075043.1"/>
    <property type="molecule type" value="Genomic_DNA"/>
</dbReference>
<feature type="compositionally biased region" description="Polar residues" evidence="1">
    <location>
        <begin position="368"/>
        <end position="425"/>
    </location>
</feature>
<dbReference type="InterPro" id="IPR000782">
    <property type="entry name" value="FAS1_domain"/>
</dbReference>
<keyword evidence="2" id="KW-0732">Signal</keyword>
<dbReference type="Gene3D" id="2.30.180.10">
    <property type="entry name" value="FAS1 domain"/>
    <property type="match status" value="3"/>
</dbReference>
<dbReference type="Pfam" id="PF02469">
    <property type="entry name" value="Fasciclin"/>
    <property type="match status" value="2"/>
</dbReference>
<dbReference type="InterPro" id="IPR050904">
    <property type="entry name" value="Adhesion/Biosynth-related"/>
</dbReference>
<reference evidence="4 5" key="1">
    <citation type="submission" date="2024-04" db="EMBL/GenBank/DDBJ databases">
        <title>Symmetric and asymmetric DNA N6-adenine methylation regulates different biological responses in Mucorales.</title>
        <authorList>
            <consortium name="Lawrence Berkeley National Laboratory"/>
            <person name="Lax C."/>
            <person name="Mondo S.J."/>
            <person name="Osorio-Concepcion M."/>
            <person name="Muszewska A."/>
            <person name="Corrochano-Luque M."/>
            <person name="Gutierrez G."/>
            <person name="Riley R."/>
            <person name="Lipzen A."/>
            <person name="Guo J."/>
            <person name="Hundley H."/>
            <person name="Amirebrahimi M."/>
            <person name="Ng V."/>
            <person name="Lorenzo-Gutierrez D."/>
            <person name="Binder U."/>
            <person name="Yang J."/>
            <person name="Song Y."/>
            <person name="Canovas D."/>
            <person name="Navarro E."/>
            <person name="Freitag M."/>
            <person name="Gabaldon T."/>
            <person name="Grigoriev I.V."/>
            <person name="Corrochano L.M."/>
            <person name="Nicolas F.E."/>
            <person name="Garre V."/>
        </authorList>
    </citation>
    <scope>NUCLEOTIDE SEQUENCE [LARGE SCALE GENOMIC DNA]</scope>
    <source>
        <strain evidence="4 5">L51</strain>
    </source>
</reference>
<feature type="compositionally biased region" description="Low complexity" evidence="1">
    <location>
        <begin position="483"/>
        <end position="530"/>
    </location>
</feature>
<evidence type="ECO:0000256" key="1">
    <source>
        <dbReference type="SAM" id="MobiDB-lite"/>
    </source>
</evidence>
<feature type="signal peptide" evidence="2">
    <location>
        <begin position="1"/>
        <end position="20"/>
    </location>
</feature>
<feature type="compositionally biased region" description="Low complexity" evidence="1">
    <location>
        <begin position="87"/>
        <end position="129"/>
    </location>
</feature>
<comment type="caution">
    <text evidence="4">The sequence shown here is derived from an EMBL/GenBank/DDBJ whole genome shotgun (WGS) entry which is preliminary data.</text>
</comment>
<evidence type="ECO:0000256" key="2">
    <source>
        <dbReference type="SAM" id="SignalP"/>
    </source>
</evidence>
<feature type="chain" id="PRO_5047522381" description="FAS1 domain-containing protein" evidence="2">
    <location>
        <begin position="21"/>
        <end position="642"/>
    </location>
</feature>
<gene>
    <name evidence="4" type="ORF">J3Q64DRAFT_1826230</name>
</gene>
<dbReference type="PANTHER" id="PTHR10900">
    <property type="entry name" value="PERIOSTIN-RELATED"/>
    <property type="match status" value="1"/>
</dbReference>
<name>A0ABR3AI14_PHYBL</name>
<dbReference type="InterPro" id="IPR036378">
    <property type="entry name" value="FAS1_dom_sf"/>
</dbReference>
<dbReference type="PROSITE" id="PS50213">
    <property type="entry name" value="FAS1"/>
    <property type="match status" value="2"/>
</dbReference>
<feature type="domain" description="FAS1" evidence="3">
    <location>
        <begin position="266"/>
        <end position="404"/>
    </location>
</feature>
<feature type="compositionally biased region" description="Low complexity" evidence="1">
    <location>
        <begin position="349"/>
        <end position="367"/>
    </location>
</feature>
<evidence type="ECO:0000313" key="5">
    <source>
        <dbReference type="Proteomes" id="UP001448207"/>
    </source>
</evidence>
<protein>
    <recommendedName>
        <fullName evidence="3">FAS1 domain-containing protein</fullName>
    </recommendedName>
</protein>
<proteinExistence type="predicted"/>
<feature type="region of interest" description="Disordered" evidence="1">
    <location>
        <begin position="86"/>
        <end position="167"/>
    </location>
</feature>
<evidence type="ECO:0000259" key="3">
    <source>
        <dbReference type="PROSITE" id="PS50213"/>
    </source>
</evidence>
<dbReference type="SMART" id="SM00554">
    <property type="entry name" value="FAS1"/>
    <property type="match status" value="2"/>
</dbReference>
<dbReference type="Proteomes" id="UP001448207">
    <property type="component" value="Unassembled WGS sequence"/>
</dbReference>
<feature type="region of interest" description="Disordered" evidence="1">
    <location>
        <begin position="576"/>
        <end position="617"/>
    </location>
</feature>